<organism evidence="3 4">
    <name type="scientific">Cinara cedri</name>
    <dbReference type="NCBI Taxonomy" id="506608"/>
    <lineage>
        <taxon>Eukaryota</taxon>
        <taxon>Metazoa</taxon>
        <taxon>Ecdysozoa</taxon>
        <taxon>Arthropoda</taxon>
        <taxon>Hexapoda</taxon>
        <taxon>Insecta</taxon>
        <taxon>Pterygota</taxon>
        <taxon>Neoptera</taxon>
        <taxon>Paraneoptera</taxon>
        <taxon>Hemiptera</taxon>
        <taxon>Sternorrhyncha</taxon>
        <taxon>Aphidomorpha</taxon>
        <taxon>Aphidoidea</taxon>
        <taxon>Aphididae</taxon>
        <taxon>Lachninae</taxon>
        <taxon>Cinara</taxon>
    </lineage>
</organism>
<feature type="compositionally biased region" description="Polar residues" evidence="1">
    <location>
        <begin position="546"/>
        <end position="557"/>
    </location>
</feature>
<proteinExistence type="predicted"/>
<feature type="transmembrane region" description="Helical" evidence="2">
    <location>
        <begin position="219"/>
        <end position="241"/>
    </location>
</feature>
<reference evidence="3 4" key="1">
    <citation type="submission" date="2019-08" db="EMBL/GenBank/DDBJ databases">
        <authorList>
            <person name="Alioto T."/>
            <person name="Alioto T."/>
            <person name="Gomez Garrido J."/>
        </authorList>
    </citation>
    <scope>NUCLEOTIDE SEQUENCE [LARGE SCALE GENOMIC DNA]</scope>
</reference>
<protein>
    <submittedName>
        <fullName evidence="3">Uncharacterized protein</fullName>
    </submittedName>
</protein>
<feature type="compositionally biased region" description="Polar residues" evidence="1">
    <location>
        <begin position="503"/>
        <end position="514"/>
    </location>
</feature>
<feature type="transmembrane region" description="Helical" evidence="2">
    <location>
        <begin position="247"/>
        <end position="265"/>
    </location>
</feature>
<feature type="compositionally biased region" description="Basic and acidic residues" evidence="1">
    <location>
        <begin position="1"/>
        <end position="19"/>
    </location>
</feature>
<accession>A0A5E4NGF3</accession>
<evidence type="ECO:0000256" key="2">
    <source>
        <dbReference type="SAM" id="Phobius"/>
    </source>
</evidence>
<dbReference type="Proteomes" id="UP000325440">
    <property type="component" value="Unassembled WGS sequence"/>
</dbReference>
<feature type="region of interest" description="Disordered" evidence="1">
    <location>
        <begin position="1"/>
        <end position="33"/>
    </location>
</feature>
<keyword evidence="2" id="KW-0472">Membrane</keyword>
<keyword evidence="4" id="KW-1185">Reference proteome</keyword>
<feature type="region of interest" description="Disordered" evidence="1">
    <location>
        <begin position="493"/>
        <end position="596"/>
    </location>
</feature>
<feature type="compositionally biased region" description="Basic and acidic residues" evidence="1">
    <location>
        <begin position="515"/>
        <end position="531"/>
    </location>
</feature>
<evidence type="ECO:0000256" key="1">
    <source>
        <dbReference type="SAM" id="MobiDB-lite"/>
    </source>
</evidence>
<feature type="region of interest" description="Disordered" evidence="1">
    <location>
        <begin position="149"/>
        <end position="186"/>
    </location>
</feature>
<dbReference type="AlphaFoldDB" id="A0A5E4NGF3"/>
<keyword evidence="2" id="KW-0812">Transmembrane</keyword>
<feature type="compositionally biased region" description="Low complexity" evidence="1">
    <location>
        <begin position="558"/>
        <end position="577"/>
    </location>
</feature>
<name>A0A5E4NGF3_9HEMI</name>
<evidence type="ECO:0000313" key="4">
    <source>
        <dbReference type="Proteomes" id="UP000325440"/>
    </source>
</evidence>
<feature type="compositionally biased region" description="Basic and acidic residues" evidence="1">
    <location>
        <begin position="177"/>
        <end position="186"/>
    </location>
</feature>
<keyword evidence="2" id="KW-1133">Transmembrane helix</keyword>
<dbReference type="EMBL" id="CABPRJ010002008">
    <property type="protein sequence ID" value="VVC42818.1"/>
    <property type="molecule type" value="Genomic_DNA"/>
</dbReference>
<feature type="compositionally biased region" description="Polar residues" evidence="1">
    <location>
        <begin position="21"/>
        <end position="33"/>
    </location>
</feature>
<gene>
    <name evidence="3" type="ORF">CINCED_3A003405</name>
</gene>
<evidence type="ECO:0000313" key="3">
    <source>
        <dbReference type="EMBL" id="VVC42818.1"/>
    </source>
</evidence>
<sequence>MFINIEDKMPYNTKNDKKLNAQRNDSSITSSNASDDVAELRDFDDVPVVVTKKVNELYANTSRRISQDNPFLELFNGNTQRNPSQIGGDNNDVESDAGFTDNFADWSHFSVTASHEPFGDAVNNQRDVKVLRNFAPVIADPTRLANFDNASRPYRSSHLNDEGYDSSPDYGDDLDHESEAGDEKGPNYVEKLRQNLAKLVGADPETPFSKWSSGQQLKASCVIGGAIAVGVPIAAIVGIGAVVLGGIFGVGALIGGGLGLIRIAGVKIGQGFNWAAKKTIEGTKIAAGKIASAYAAADQKVRKATSDGLRSVANRLEKLAGKTNHPEELTNLDETTKENCKKAVKVLQDKVLGNPDFSQEERESIVAATMGKVAFKLGLKITTQENITKDPNATEYAREEAQEYCELWTKQKNFISGLNFKKLGNLLDSEYKSAPRDLYLFKTALADHHGEVNSAVHEAVQEFLEYKQERANAASNAESKPKLFGWFKSKPKAVSDDSGLESDATSQTSLSESLPESRRGSYAGEHTEDRATPLVTSRPYVPSYGTFLSPNNISGSESDNLANSGSSNSLSNGSADSGVNSPTEGSPVHGNNLLKPNLGEIGQARLKNTGHLRRLVNVDIEQHVGNEVTVN</sequence>